<name>A0A2K1KJ22_PHYPA</name>
<reference evidence="1 3" key="1">
    <citation type="journal article" date="2008" name="Science">
        <title>The Physcomitrella genome reveals evolutionary insights into the conquest of land by plants.</title>
        <authorList>
            <person name="Rensing S."/>
            <person name="Lang D."/>
            <person name="Zimmer A."/>
            <person name="Terry A."/>
            <person name="Salamov A."/>
            <person name="Shapiro H."/>
            <person name="Nishiyama T."/>
            <person name="Perroud P.-F."/>
            <person name="Lindquist E."/>
            <person name="Kamisugi Y."/>
            <person name="Tanahashi T."/>
            <person name="Sakakibara K."/>
            <person name="Fujita T."/>
            <person name="Oishi K."/>
            <person name="Shin-I T."/>
            <person name="Kuroki Y."/>
            <person name="Toyoda A."/>
            <person name="Suzuki Y."/>
            <person name="Hashimoto A."/>
            <person name="Yamaguchi K."/>
            <person name="Sugano A."/>
            <person name="Kohara Y."/>
            <person name="Fujiyama A."/>
            <person name="Anterola A."/>
            <person name="Aoki S."/>
            <person name="Ashton N."/>
            <person name="Barbazuk W.B."/>
            <person name="Barker E."/>
            <person name="Bennetzen J."/>
            <person name="Bezanilla M."/>
            <person name="Blankenship R."/>
            <person name="Cho S.H."/>
            <person name="Dutcher S."/>
            <person name="Estelle M."/>
            <person name="Fawcett J.A."/>
            <person name="Gundlach H."/>
            <person name="Hanada K."/>
            <person name="Heyl A."/>
            <person name="Hicks K.A."/>
            <person name="Hugh J."/>
            <person name="Lohr M."/>
            <person name="Mayer K."/>
            <person name="Melkozernov A."/>
            <person name="Murata T."/>
            <person name="Nelson D."/>
            <person name="Pils B."/>
            <person name="Prigge M."/>
            <person name="Reiss B."/>
            <person name="Renner T."/>
            <person name="Rombauts S."/>
            <person name="Rushton P."/>
            <person name="Sanderfoot A."/>
            <person name="Schween G."/>
            <person name="Shiu S.-H."/>
            <person name="Stueber K."/>
            <person name="Theodoulou F.L."/>
            <person name="Tu H."/>
            <person name="Van de Peer Y."/>
            <person name="Verrier P.J."/>
            <person name="Waters E."/>
            <person name="Wood A."/>
            <person name="Yang L."/>
            <person name="Cove D."/>
            <person name="Cuming A."/>
            <person name="Hasebe M."/>
            <person name="Lucas S."/>
            <person name="Mishler D.B."/>
            <person name="Reski R."/>
            <person name="Grigoriev I."/>
            <person name="Quatrano R.S."/>
            <person name="Boore J.L."/>
        </authorList>
    </citation>
    <scope>NUCLEOTIDE SEQUENCE [LARGE SCALE GENOMIC DNA]</scope>
    <source>
        <strain evidence="2 3">cv. Gransden 2004</strain>
    </source>
</reference>
<dbReference type="AlphaFoldDB" id="A0A2K1KJ22"/>
<reference evidence="1 3" key="2">
    <citation type="journal article" date="2018" name="Plant J.">
        <title>The Physcomitrella patens chromosome-scale assembly reveals moss genome structure and evolution.</title>
        <authorList>
            <person name="Lang D."/>
            <person name="Ullrich K.K."/>
            <person name="Murat F."/>
            <person name="Fuchs J."/>
            <person name="Jenkins J."/>
            <person name="Haas F.B."/>
            <person name="Piednoel M."/>
            <person name="Gundlach H."/>
            <person name="Van Bel M."/>
            <person name="Meyberg R."/>
            <person name="Vives C."/>
            <person name="Morata J."/>
            <person name="Symeonidi A."/>
            <person name="Hiss M."/>
            <person name="Muchero W."/>
            <person name="Kamisugi Y."/>
            <person name="Saleh O."/>
            <person name="Blanc G."/>
            <person name="Decker E.L."/>
            <person name="van Gessel N."/>
            <person name="Grimwood J."/>
            <person name="Hayes R.D."/>
            <person name="Graham S.W."/>
            <person name="Gunter L.E."/>
            <person name="McDaniel S.F."/>
            <person name="Hoernstein S.N.W."/>
            <person name="Larsson A."/>
            <person name="Li F.W."/>
            <person name="Perroud P.F."/>
            <person name="Phillips J."/>
            <person name="Ranjan P."/>
            <person name="Rokshar D.S."/>
            <person name="Rothfels C.J."/>
            <person name="Schneider L."/>
            <person name="Shu S."/>
            <person name="Stevenson D.W."/>
            <person name="Thummler F."/>
            <person name="Tillich M."/>
            <person name="Villarreal Aguilar J.C."/>
            <person name="Widiez T."/>
            <person name="Wong G.K."/>
            <person name="Wymore A."/>
            <person name="Zhang Y."/>
            <person name="Zimmer A.D."/>
            <person name="Quatrano R.S."/>
            <person name="Mayer K.F.X."/>
            <person name="Goodstein D."/>
            <person name="Casacuberta J.M."/>
            <person name="Vandepoele K."/>
            <person name="Reski R."/>
            <person name="Cuming A.C."/>
            <person name="Tuskan G.A."/>
            <person name="Maumus F."/>
            <person name="Salse J."/>
            <person name="Schmutz J."/>
            <person name="Rensing S.A."/>
        </authorList>
    </citation>
    <scope>NUCLEOTIDE SEQUENCE [LARGE SCALE GENOMIC DNA]</scope>
    <source>
        <strain evidence="2 3">cv. Gransden 2004</strain>
    </source>
</reference>
<dbReference type="InParanoid" id="A0A2K1KJ22"/>
<reference evidence="2" key="3">
    <citation type="submission" date="2020-12" db="UniProtKB">
        <authorList>
            <consortium name="EnsemblPlants"/>
        </authorList>
    </citation>
    <scope>IDENTIFICATION</scope>
</reference>
<dbReference type="EMBL" id="ABEU02000005">
    <property type="protein sequence ID" value="PNR53765.1"/>
    <property type="molecule type" value="Genomic_DNA"/>
</dbReference>
<gene>
    <name evidence="1" type="ORF">PHYPA_007440</name>
</gene>
<dbReference type="Proteomes" id="UP000006727">
    <property type="component" value="Chromosome 5"/>
</dbReference>
<protein>
    <submittedName>
        <fullName evidence="1 2">Uncharacterized protein</fullName>
    </submittedName>
</protein>
<organism evidence="1">
    <name type="scientific">Physcomitrium patens</name>
    <name type="common">Spreading-leaved earth moss</name>
    <name type="synonym">Physcomitrella patens</name>
    <dbReference type="NCBI Taxonomy" id="3218"/>
    <lineage>
        <taxon>Eukaryota</taxon>
        <taxon>Viridiplantae</taxon>
        <taxon>Streptophyta</taxon>
        <taxon>Embryophyta</taxon>
        <taxon>Bryophyta</taxon>
        <taxon>Bryophytina</taxon>
        <taxon>Bryopsida</taxon>
        <taxon>Funariidae</taxon>
        <taxon>Funariales</taxon>
        <taxon>Funariaceae</taxon>
        <taxon>Physcomitrium</taxon>
    </lineage>
</organism>
<dbReference type="EnsemblPlants" id="Pp3c5_9340V3.1">
    <property type="protein sequence ID" value="PAC:32954369.CDS.1"/>
    <property type="gene ID" value="Pp3c5_9340"/>
</dbReference>
<dbReference type="PaxDb" id="3218-PP1S64_129V6.1"/>
<evidence type="ECO:0000313" key="2">
    <source>
        <dbReference type="EnsemblPlants" id="PAC:32954369.CDS.1"/>
    </source>
</evidence>
<sequence>MLLLSKKVVNTAFANMLFELQPNFFILNNKTTLVYFSINFVSTLRTIVN</sequence>
<evidence type="ECO:0000313" key="1">
    <source>
        <dbReference type="EMBL" id="PNR53765.1"/>
    </source>
</evidence>
<keyword evidence="3" id="KW-1185">Reference proteome</keyword>
<accession>A0A2K1KJ22</accession>
<proteinExistence type="predicted"/>
<evidence type="ECO:0000313" key="3">
    <source>
        <dbReference type="Proteomes" id="UP000006727"/>
    </source>
</evidence>
<dbReference type="Gramene" id="Pp3c5_9340V3.1">
    <property type="protein sequence ID" value="PAC:32954369.CDS.1"/>
    <property type="gene ID" value="Pp3c5_9340"/>
</dbReference>